<proteinExistence type="predicted"/>
<gene>
    <name evidence="1" type="ORF">NYM_LOCUS6379</name>
</gene>
<dbReference type="EMBL" id="LR721776">
    <property type="protein sequence ID" value="VVV64566.1"/>
    <property type="molecule type" value="Genomic_DNA"/>
</dbReference>
<name>A0A5K0XH00_9MAGN</name>
<dbReference type="AlphaFoldDB" id="A0A5K0XH00"/>
<accession>A0A5K0XH00</accession>
<organism evidence="1">
    <name type="scientific">Nymphaea colorata</name>
    <name type="common">pocket water lily</name>
    <dbReference type="NCBI Taxonomy" id="210225"/>
    <lineage>
        <taxon>Eukaryota</taxon>
        <taxon>Viridiplantae</taxon>
        <taxon>Streptophyta</taxon>
        <taxon>Embryophyta</taxon>
        <taxon>Tracheophyta</taxon>
        <taxon>Spermatophyta</taxon>
        <taxon>Magnoliopsida</taxon>
        <taxon>Nymphaeales</taxon>
        <taxon>Nymphaeaceae</taxon>
        <taxon>Nymphaea</taxon>
    </lineage>
</organism>
<evidence type="ECO:0000313" key="1">
    <source>
        <dbReference type="EMBL" id="VVV64566.1"/>
    </source>
</evidence>
<dbReference type="Gramene" id="NC11G0118850.1">
    <property type="protein sequence ID" value="NC11G0118850.1:cds"/>
    <property type="gene ID" value="NC11G0118850"/>
</dbReference>
<reference evidence="1" key="1">
    <citation type="submission" date="2019-09" db="EMBL/GenBank/DDBJ databases">
        <authorList>
            <person name="Zhang L."/>
        </authorList>
    </citation>
    <scope>NUCLEOTIDE SEQUENCE</scope>
</reference>
<sequence>MEDVGLGGDALEPEYLVVVAEAAVDDHPELAIRQVSVQPGPELRHMPLIFFQPSCMFHVKDCRT</sequence>
<protein>
    <submittedName>
        <fullName evidence="1">Uncharacterized protein</fullName>
    </submittedName>
</protein>